<evidence type="ECO:0000313" key="2">
    <source>
        <dbReference type="EMBL" id="MBC9711250.1"/>
    </source>
</evidence>
<evidence type="ECO:0000313" key="3">
    <source>
        <dbReference type="Proteomes" id="UP000642284"/>
    </source>
</evidence>
<evidence type="ECO:0000256" key="1">
    <source>
        <dbReference type="SAM" id="SignalP"/>
    </source>
</evidence>
<feature type="chain" id="PRO_5046856483" description="Lipoprotein" evidence="1">
    <location>
        <begin position="20"/>
        <end position="166"/>
    </location>
</feature>
<name>A0ABR7S906_9ACTN</name>
<sequence length="166" mass="17223">MTALRSATRLASASRFASAAVLGAALLCTAAACGTGAPTSSVSAQGGGTGQSGTTWEEPASYTYTLKSSAQVLYGTFRVTVREGKGEKIVGLDDESRLALRHGPAEVPTIGNLLERLEQARREGAHTAEAEYADGGRPARITLDGDRNAIDDEARYTISAYEPSAG</sequence>
<gene>
    <name evidence="2" type="ORF">H9Y04_01525</name>
</gene>
<keyword evidence="1" id="KW-0732">Signal</keyword>
<dbReference type="Proteomes" id="UP000642284">
    <property type="component" value="Unassembled WGS sequence"/>
</dbReference>
<feature type="signal peptide" evidence="1">
    <location>
        <begin position="1"/>
        <end position="19"/>
    </location>
</feature>
<organism evidence="2 3">
    <name type="scientific">Streptomyces polyasparticus</name>
    <dbReference type="NCBI Taxonomy" id="2767826"/>
    <lineage>
        <taxon>Bacteria</taxon>
        <taxon>Bacillati</taxon>
        <taxon>Actinomycetota</taxon>
        <taxon>Actinomycetes</taxon>
        <taxon>Kitasatosporales</taxon>
        <taxon>Streptomycetaceae</taxon>
        <taxon>Streptomyces</taxon>
    </lineage>
</organism>
<keyword evidence="3" id="KW-1185">Reference proteome</keyword>
<dbReference type="PROSITE" id="PS51257">
    <property type="entry name" value="PROKAR_LIPOPROTEIN"/>
    <property type="match status" value="1"/>
</dbReference>
<dbReference type="EMBL" id="JACTVJ010000001">
    <property type="protein sequence ID" value="MBC9711250.1"/>
    <property type="molecule type" value="Genomic_DNA"/>
</dbReference>
<dbReference type="RefSeq" id="WP_187811749.1">
    <property type="nucleotide sequence ID" value="NZ_JACTVJ010000001.1"/>
</dbReference>
<evidence type="ECO:0008006" key="4">
    <source>
        <dbReference type="Google" id="ProtNLM"/>
    </source>
</evidence>
<proteinExistence type="predicted"/>
<dbReference type="Pfam" id="PF19671">
    <property type="entry name" value="DUF6174"/>
    <property type="match status" value="1"/>
</dbReference>
<protein>
    <recommendedName>
        <fullName evidence="4">Lipoprotein</fullName>
    </recommendedName>
</protein>
<accession>A0ABR7S906</accession>
<dbReference type="InterPro" id="IPR046172">
    <property type="entry name" value="DUF6174"/>
</dbReference>
<reference evidence="2 3" key="1">
    <citation type="submission" date="2020-08" db="EMBL/GenBank/DDBJ databases">
        <title>Genemic of Streptomyces polyaspartic.</title>
        <authorList>
            <person name="Liu W."/>
        </authorList>
    </citation>
    <scope>NUCLEOTIDE SEQUENCE [LARGE SCALE GENOMIC DNA]</scope>
    <source>
        <strain evidence="2 3">TRM66268-LWL</strain>
    </source>
</reference>
<comment type="caution">
    <text evidence="2">The sequence shown here is derived from an EMBL/GenBank/DDBJ whole genome shotgun (WGS) entry which is preliminary data.</text>
</comment>